<keyword evidence="1" id="KW-0175">Coiled coil</keyword>
<evidence type="ECO:0000313" key="3">
    <source>
        <dbReference type="EMBL" id="MBC9131579.1"/>
    </source>
</evidence>
<evidence type="ECO:0000256" key="1">
    <source>
        <dbReference type="SAM" id="Coils"/>
    </source>
</evidence>
<dbReference type="Gene3D" id="2.40.30.170">
    <property type="match status" value="1"/>
</dbReference>
<dbReference type="Pfam" id="PF25881">
    <property type="entry name" value="HH_YBHG"/>
    <property type="match status" value="1"/>
</dbReference>
<dbReference type="PANTHER" id="PTHR30438:SF1">
    <property type="entry name" value="36 KDA ANTIGEN"/>
    <property type="match status" value="1"/>
</dbReference>
<name>A0ABR7QZD8_9GAMM</name>
<reference evidence="3 4" key="1">
    <citation type="submission" date="2020-06" db="EMBL/GenBank/DDBJ databases">
        <title>Frischella cerana isolated from Apis cerana gut homogenate.</title>
        <authorList>
            <person name="Wolter L.A."/>
            <person name="Suenami S."/>
            <person name="Miyazaki R."/>
        </authorList>
    </citation>
    <scope>NUCLEOTIDE SEQUENCE [LARGE SCALE GENOMIC DNA]</scope>
    <source>
        <strain evidence="3 4">Ac13</strain>
    </source>
</reference>
<dbReference type="RefSeq" id="WP_187756023.1">
    <property type="nucleotide sequence ID" value="NZ_JABURY010000019.1"/>
</dbReference>
<feature type="domain" description="YbhG-like alpha-helical hairpin" evidence="2">
    <location>
        <begin position="77"/>
        <end position="199"/>
    </location>
</feature>
<dbReference type="PANTHER" id="PTHR30438">
    <property type="entry name" value="36 KDA ANTIGEN-RELATED"/>
    <property type="match status" value="1"/>
</dbReference>
<organism evidence="3 4">
    <name type="scientific">Frischella japonica</name>
    <dbReference type="NCBI Taxonomy" id="2741544"/>
    <lineage>
        <taxon>Bacteria</taxon>
        <taxon>Pseudomonadati</taxon>
        <taxon>Pseudomonadota</taxon>
        <taxon>Gammaproteobacteria</taxon>
        <taxon>Orbales</taxon>
        <taxon>Orbaceae</taxon>
        <taxon>Frischella</taxon>
    </lineage>
</organism>
<dbReference type="Gene3D" id="2.40.50.100">
    <property type="match status" value="1"/>
</dbReference>
<evidence type="ECO:0000313" key="4">
    <source>
        <dbReference type="Proteomes" id="UP000651208"/>
    </source>
</evidence>
<dbReference type="EMBL" id="JABURY010000019">
    <property type="protein sequence ID" value="MBC9131579.1"/>
    <property type="molecule type" value="Genomic_DNA"/>
</dbReference>
<gene>
    <name evidence="3" type="ORF">FcAc13_09695</name>
</gene>
<keyword evidence="4" id="KW-1185">Reference proteome</keyword>
<dbReference type="InterPro" id="IPR059052">
    <property type="entry name" value="HH_YbhG-like"/>
</dbReference>
<evidence type="ECO:0000259" key="2">
    <source>
        <dbReference type="Pfam" id="PF25881"/>
    </source>
</evidence>
<proteinExistence type="predicted"/>
<dbReference type="Proteomes" id="UP000651208">
    <property type="component" value="Unassembled WGS sequence"/>
</dbReference>
<dbReference type="Gene3D" id="1.10.287.470">
    <property type="entry name" value="Helix hairpin bin"/>
    <property type="match status" value="1"/>
</dbReference>
<dbReference type="SUPFAM" id="SSF111369">
    <property type="entry name" value="HlyD-like secretion proteins"/>
    <property type="match status" value="3"/>
</dbReference>
<feature type="coiled-coil region" evidence="1">
    <location>
        <begin position="72"/>
        <end position="132"/>
    </location>
</feature>
<feature type="coiled-coil region" evidence="1">
    <location>
        <begin position="176"/>
        <end position="203"/>
    </location>
</feature>
<sequence>MNKKIFFVVLFIVLTISMTILIRSHNSDLILQGEVDAPNVNLSSKARGRVQVIHVNRGDDVKEGDIVITLDSPELLSQVKAAQAERDQAKAQLELSLHGTREESIRYYQALLAQAQATYDNAQKDYERNKAVSSKGFVSQSVLDNSLKARDAAYQQVKSAQANLDQALNGDRVEQKQIYQAKLQQAEEQLKQLMIQYDDLQVKSPVNGEVGSIPAEVGELFNATSPLLTVVQLPDAYFVYNIRENILVNIHKGDHVFLTVPALGEEKIEAEIKYIATMGDFTTKRATRATGDFDLKTFEVRLYPIKPIKNLRVGMSCLWTLEN</sequence>
<comment type="caution">
    <text evidence="3">The sequence shown here is derived from an EMBL/GenBank/DDBJ whole genome shotgun (WGS) entry which is preliminary data.</text>
</comment>
<protein>
    <submittedName>
        <fullName evidence="3">Efflux RND transporter periplasmic adaptor subunit</fullName>
    </submittedName>
</protein>
<accession>A0ABR7QZD8</accession>